<dbReference type="EMBL" id="NRRL01000028">
    <property type="protein sequence ID" value="MBK1668713.1"/>
    <property type="molecule type" value="Genomic_DNA"/>
</dbReference>
<dbReference type="RefSeq" id="WP_200341030.1">
    <property type="nucleotide sequence ID" value="NZ_NRRL01000028.1"/>
</dbReference>
<organism evidence="2 3">
    <name type="scientific">Rhodovibrio sodomensis</name>
    <dbReference type="NCBI Taxonomy" id="1088"/>
    <lineage>
        <taxon>Bacteria</taxon>
        <taxon>Pseudomonadati</taxon>
        <taxon>Pseudomonadota</taxon>
        <taxon>Alphaproteobacteria</taxon>
        <taxon>Rhodospirillales</taxon>
        <taxon>Rhodovibrionaceae</taxon>
        <taxon>Rhodovibrio</taxon>
    </lineage>
</organism>
<name>A0ABS1DE29_9PROT</name>
<proteinExistence type="predicted"/>
<accession>A0ABS1DE29</accession>
<feature type="compositionally biased region" description="Pro residues" evidence="1">
    <location>
        <begin position="116"/>
        <end position="126"/>
    </location>
</feature>
<feature type="region of interest" description="Disordered" evidence="1">
    <location>
        <begin position="82"/>
        <end position="132"/>
    </location>
</feature>
<evidence type="ECO:0008006" key="4">
    <source>
        <dbReference type="Google" id="ProtNLM"/>
    </source>
</evidence>
<dbReference type="SUPFAM" id="SSF46785">
    <property type="entry name" value="Winged helix' DNA-binding domain"/>
    <property type="match status" value="1"/>
</dbReference>
<sequence>MVLDEPAHCALSVMTLIALAGPRGPRTAPEIAAELELPAARINRALRDLTAARLLTVELEPARIGYAPTRPPSAVTIAEIIEAAHPPHSGSSRPHDAAPGGPTPNRAATRDAPSPARRPTPYPPARADPAGRARQGLMTALRRITLSDVLHAQARRVGF</sequence>
<gene>
    <name evidence="2" type="ORF">CKO28_11805</name>
</gene>
<keyword evidence="3" id="KW-1185">Reference proteome</keyword>
<evidence type="ECO:0000256" key="1">
    <source>
        <dbReference type="SAM" id="MobiDB-lite"/>
    </source>
</evidence>
<comment type="caution">
    <text evidence="2">The sequence shown here is derived from an EMBL/GenBank/DDBJ whole genome shotgun (WGS) entry which is preliminary data.</text>
</comment>
<dbReference type="InterPro" id="IPR036388">
    <property type="entry name" value="WH-like_DNA-bd_sf"/>
</dbReference>
<evidence type="ECO:0000313" key="3">
    <source>
        <dbReference type="Proteomes" id="UP001296873"/>
    </source>
</evidence>
<dbReference type="Proteomes" id="UP001296873">
    <property type="component" value="Unassembled WGS sequence"/>
</dbReference>
<dbReference type="InterPro" id="IPR036390">
    <property type="entry name" value="WH_DNA-bd_sf"/>
</dbReference>
<protein>
    <recommendedName>
        <fullName evidence="4">HTH iclR-type domain-containing protein</fullName>
    </recommendedName>
</protein>
<evidence type="ECO:0000313" key="2">
    <source>
        <dbReference type="EMBL" id="MBK1668713.1"/>
    </source>
</evidence>
<dbReference type="Gene3D" id="1.10.10.10">
    <property type="entry name" value="Winged helix-like DNA-binding domain superfamily/Winged helix DNA-binding domain"/>
    <property type="match status" value="1"/>
</dbReference>
<reference evidence="2 3" key="1">
    <citation type="journal article" date="2020" name="Microorganisms">
        <title>Osmotic Adaptation and Compatible Solute Biosynthesis of Phototrophic Bacteria as Revealed from Genome Analyses.</title>
        <authorList>
            <person name="Imhoff J.F."/>
            <person name="Rahn T."/>
            <person name="Kunzel S."/>
            <person name="Keller A."/>
            <person name="Neulinger S.C."/>
        </authorList>
    </citation>
    <scope>NUCLEOTIDE SEQUENCE [LARGE SCALE GENOMIC DNA]</scope>
    <source>
        <strain evidence="2 3">DSM 9895</strain>
    </source>
</reference>